<sequence>MTNKIAISSYSFHRFGGGPEGAETPTIESMIDGCVSYGVDGIEFLVEHLERNDKLNPPALHELKQYLAIRGISPVTVAASHNPVQTTPEGRRREQDKLLRTVDHAYELGAPFVRAHGGRWHTLASFPEMLANNGEEPPKEGFTIDQSYDWAIEALTEAATYAGERGVTLVLENHWGLTGTADGCVRIHDAVASPWLKYVLDTGNFLHRPDQYAEMAKFLPDLAVLHAKVYAGGGLLVEADLDYGRIAGMLKDVGFSGYISIEFEGKAHPEAGIPDGIATIRGAIGS</sequence>
<dbReference type="AlphaFoldDB" id="A0A6J4V8M0"/>
<feature type="domain" description="Xylose isomerase-like TIM barrel" evidence="1">
    <location>
        <begin position="34"/>
        <end position="281"/>
    </location>
</feature>
<evidence type="ECO:0000313" key="2">
    <source>
        <dbReference type="EMBL" id="CAA9572375.1"/>
    </source>
</evidence>
<dbReference type="Gene3D" id="3.20.20.150">
    <property type="entry name" value="Divalent-metal-dependent TIM barrel enzymes"/>
    <property type="match status" value="1"/>
</dbReference>
<evidence type="ECO:0000259" key="1">
    <source>
        <dbReference type="Pfam" id="PF01261"/>
    </source>
</evidence>
<name>A0A6J4V8M0_9BACT</name>
<gene>
    <name evidence="2" type="ORF">AVDCRST_MAG87-2548</name>
</gene>
<proteinExistence type="predicted"/>
<reference evidence="2" key="1">
    <citation type="submission" date="2020-02" db="EMBL/GenBank/DDBJ databases">
        <authorList>
            <person name="Meier V. D."/>
        </authorList>
    </citation>
    <scope>NUCLEOTIDE SEQUENCE</scope>
    <source>
        <strain evidence="2">AVDCRST_MAG87</strain>
    </source>
</reference>
<dbReference type="EMBL" id="CADCWJ010000559">
    <property type="protein sequence ID" value="CAA9572375.1"/>
    <property type="molecule type" value="Genomic_DNA"/>
</dbReference>
<protein>
    <recommendedName>
        <fullName evidence="1">Xylose isomerase-like TIM barrel domain-containing protein</fullName>
    </recommendedName>
</protein>
<organism evidence="2">
    <name type="scientific">uncultured Thermomicrobiales bacterium</name>
    <dbReference type="NCBI Taxonomy" id="1645740"/>
    <lineage>
        <taxon>Bacteria</taxon>
        <taxon>Pseudomonadati</taxon>
        <taxon>Thermomicrobiota</taxon>
        <taxon>Thermomicrobia</taxon>
        <taxon>Thermomicrobiales</taxon>
        <taxon>environmental samples</taxon>
    </lineage>
</organism>
<dbReference type="InterPro" id="IPR036237">
    <property type="entry name" value="Xyl_isomerase-like_sf"/>
</dbReference>
<dbReference type="Pfam" id="PF01261">
    <property type="entry name" value="AP_endonuc_2"/>
    <property type="match status" value="1"/>
</dbReference>
<dbReference type="SUPFAM" id="SSF51658">
    <property type="entry name" value="Xylose isomerase-like"/>
    <property type="match status" value="1"/>
</dbReference>
<accession>A0A6J4V8M0</accession>
<dbReference type="InterPro" id="IPR013022">
    <property type="entry name" value="Xyl_isomerase-like_TIM-brl"/>
</dbReference>
<dbReference type="PANTHER" id="PTHR12110:SF53">
    <property type="entry name" value="BLR5974 PROTEIN"/>
    <property type="match status" value="1"/>
</dbReference>
<dbReference type="PANTHER" id="PTHR12110">
    <property type="entry name" value="HYDROXYPYRUVATE ISOMERASE"/>
    <property type="match status" value="1"/>
</dbReference>
<dbReference type="InterPro" id="IPR050312">
    <property type="entry name" value="IolE/XylAMocC-like"/>
</dbReference>